<protein>
    <submittedName>
        <fullName evidence="1">Fmc1p</fullName>
    </submittedName>
</protein>
<organism evidence="1 2">
    <name type="scientific">Saccharomyces arboricola (strain H-6 / AS 2.3317 / CBS 10644)</name>
    <name type="common">Yeast</name>
    <dbReference type="NCBI Taxonomy" id="1160507"/>
    <lineage>
        <taxon>Eukaryota</taxon>
        <taxon>Fungi</taxon>
        <taxon>Dikarya</taxon>
        <taxon>Ascomycota</taxon>
        <taxon>Saccharomycotina</taxon>
        <taxon>Saccharomycetes</taxon>
        <taxon>Saccharomycetales</taxon>
        <taxon>Saccharomycetaceae</taxon>
        <taxon>Saccharomyces</taxon>
    </lineage>
</organism>
<dbReference type="Pfam" id="PF13233">
    <property type="entry name" value="Complex1_LYR_2"/>
    <property type="match status" value="1"/>
</dbReference>
<dbReference type="HOGENOM" id="CLU_128881_1_0_1"/>
<accession>J8LMJ4</accession>
<name>J8LMJ4_SACAR</name>
<keyword evidence="2" id="KW-1185">Reference proteome</keyword>
<dbReference type="InterPro" id="IPR039196">
    <property type="entry name" value="Fmc1"/>
</dbReference>
<evidence type="ECO:0000313" key="2">
    <source>
        <dbReference type="Proteomes" id="UP000006968"/>
    </source>
</evidence>
<dbReference type="PANTHER" id="PTHR28015:SF1">
    <property type="entry name" value="ATP SYNTHASE ASSEMBLY FACTOR FMC1, MITOCHONDRIAL"/>
    <property type="match status" value="1"/>
</dbReference>
<dbReference type="GO" id="GO:0005759">
    <property type="term" value="C:mitochondrial matrix"/>
    <property type="evidence" value="ECO:0007669"/>
    <property type="project" value="TreeGrafter"/>
</dbReference>
<reference evidence="1 2" key="1">
    <citation type="journal article" date="2013" name="BMC Genomics">
        <title>High quality de novo sequencing and assembly of the Saccharomyces arboricolus genome.</title>
        <authorList>
            <person name="Liti G."/>
            <person name="Nguyen Ba A.N."/>
            <person name="Blythe M."/>
            <person name="Mueller C.A."/>
            <person name="Bergstroem A."/>
            <person name="Cubillos F.A."/>
            <person name="Dafhnis-Calas F."/>
            <person name="Khoshraftar S."/>
            <person name="Malla S."/>
            <person name="Mehta N."/>
            <person name="Siow C.C."/>
            <person name="Warringer J."/>
            <person name="Moses A.M."/>
            <person name="Louis E.J."/>
            <person name="Nieduszynski C.A."/>
        </authorList>
    </citation>
    <scope>NUCLEOTIDE SEQUENCE [LARGE SCALE GENOMIC DNA]</scope>
    <source>
        <strain evidence="2">H-6 / AS 2.3317 / CBS 10644</strain>
    </source>
</reference>
<evidence type="ECO:0000313" key="1">
    <source>
        <dbReference type="EMBL" id="EJS43312.1"/>
    </source>
</evidence>
<gene>
    <name evidence="1" type="ORF">SU7_1594</name>
</gene>
<dbReference type="PANTHER" id="PTHR28015">
    <property type="entry name" value="ATP SYNTHASE ASSEMBLY FACTOR FMC1, MITOCHONDRIAL"/>
    <property type="match status" value="1"/>
</dbReference>
<dbReference type="AlphaFoldDB" id="J8LMJ4"/>
<dbReference type="OrthoDB" id="15893at2759"/>
<proteinExistence type="predicted"/>
<sequence>MDRARVLQSYRGLIRTILKYERPSKVANWVTLQKTMITKLEYFKKQNPKLPHQDTDRQLESWKKLDPEKNKSLNLFISDSKQLRSILENDLKWDDKIAQGQNVDGIFEHAFDIIKFLDSQREYTELVDRYNPGSKLTQNEKIKRTANVVGLDVPA</sequence>
<dbReference type="Proteomes" id="UP000006968">
    <property type="component" value="Chromosome IX"/>
</dbReference>
<dbReference type="GO" id="GO:0033615">
    <property type="term" value="P:mitochondrial proton-transporting ATP synthase complex assembly"/>
    <property type="evidence" value="ECO:0007669"/>
    <property type="project" value="InterPro"/>
</dbReference>
<dbReference type="EMBL" id="ALIE01000104">
    <property type="protein sequence ID" value="EJS43312.1"/>
    <property type="molecule type" value="Genomic_DNA"/>
</dbReference>
<comment type="caution">
    <text evidence="1">The sequence shown here is derived from an EMBL/GenBank/DDBJ whole genome shotgun (WGS) entry which is preliminary data.</text>
</comment>